<reference evidence="2 3" key="1">
    <citation type="journal article" date="2019" name="Anaerobe">
        <title>Detection of Robinsoniella peoriensis in multiple bone samples of a trauma patient.</title>
        <authorList>
            <person name="Schrottner P."/>
            <person name="Hartwich K."/>
            <person name="Bunk B."/>
            <person name="Schober I."/>
            <person name="Helbig S."/>
            <person name="Rudolph W.W."/>
            <person name="Gunzer F."/>
        </authorList>
    </citation>
    <scope>NUCLEOTIDE SEQUENCE [LARGE SCALE GENOMIC DNA]</scope>
    <source>
        <strain evidence="2 3">DSM 106044</strain>
    </source>
</reference>
<keyword evidence="1" id="KW-0812">Transmembrane</keyword>
<comment type="caution">
    <text evidence="2">The sequence shown here is derived from an EMBL/GenBank/DDBJ whole genome shotgun (WGS) entry which is preliminary data.</text>
</comment>
<feature type="transmembrane region" description="Helical" evidence="1">
    <location>
        <begin position="46"/>
        <end position="71"/>
    </location>
</feature>
<organism evidence="2 3">
    <name type="scientific">Robinsoniella peoriensis</name>
    <dbReference type="NCBI Taxonomy" id="180332"/>
    <lineage>
        <taxon>Bacteria</taxon>
        <taxon>Bacillati</taxon>
        <taxon>Bacillota</taxon>
        <taxon>Clostridia</taxon>
        <taxon>Lachnospirales</taxon>
        <taxon>Lachnospiraceae</taxon>
        <taxon>Robinsoniella</taxon>
    </lineage>
</organism>
<keyword evidence="1" id="KW-0472">Membrane</keyword>
<keyword evidence="1" id="KW-1133">Transmembrane helix</keyword>
<keyword evidence="3" id="KW-1185">Reference proteome</keyword>
<gene>
    <name evidence="2" type="ORF">DSM106044_03676</name>
</gene>
<feature type="transmembrane region" description="Helical" evidence="1">
    <location>
        <begin position="194"/>
        <end position="214"/>
    </location>
</feature>
<name>A0A4U8Q5C0_9FIRM</name>
<protein>
    <submittedName>
        <fullName evidence="2">Lantibiotic protection ABC transporter permease subunit, MutE/EpiE family</fullName>
    </submittedName>
</protein>
<dbReference type="EMBL" id="QGQD01000069">
    <property type="protein sequence ID" value="TLC99473.1"/>
    <property type="molecule type" value="Genomic_DNA"/>
</dbReference>
<dbReference type="RefSeq" id="WP_243133062.1">
    <property type="nucleotide sequence ID" value="NZ_QGQD01000069.1"/>
</dbReference>
<dbReference type="InterPro" id="IPR021205">
    <property type="entry name" value="Lanti_perm_SpaE/MutE/EpiE-like"/>
</dbReference>
<proteinExistence type="predicted"/>
<feature type="transmembrane region" description="Helical" evidence="1">
    <location>
        <begin position="99"/>
        <end position="123"/>
    </location>
</feature>
<feature type="transmembrane region" description="Helical" evidence="1">
    <location>
        <begin position="226"/>
        <end position="247"/>
    </location>
</feature>
<feature type="transmembrane region" description="Helical" evidence="1">
    <location>
        <begin position="129"/>
        <end position="149"/>
    </location>
</feature>
<dbReference type="CDD" id="cd21807">
    <property type="entry name" value="ABC-2_lan_permease_MutE_EpiE-like"/>
    <property type="match status" value="1"/>
</dbReference>
<evidence type="ECO:0000313" key="2">
    <source>
        <dbReference type="EMBL" id="TLC99473.1"/>
    </source>
</evidence>
<dbReference type="AlphaFoldDB" id="A0A4U8Q5C0"/>
<sequence>MMLRTYLEAENLKFKRSLFRKLIIFIPIALILISMIFIYLNIGLGGFSSSIVCNWCMPVASLSIVILCHLVNHKDQKHKYRTLYSLPINLKKTFIAKTILIALNLLMISLLLSFIAIISEVIWSGVSTAIGFAGFYVLGYFLLCLSLLWQIPFCLFLDQKVGFVGSVIINLFASALGGLFFSLTPLFWVFPYSWTARFMVTLFGVLPSGLLVGADSRLLLNSGQNLLLVLISLFAMLVFSTLFARWYGKQVYRK</sequence>
<dbReference type="STRING" id="180332.GCA_000797495_01147"/>
<evidence type="ECO:0000313" key="3">
    <source>
        <dbReference type="Proteomes" id="UP000306509"/>
    </source>
</evidence>
<feature type="transmembrane region" description="Helical" evidence="1">
    <location>
        <begin position="21"/>
        <end position="40"/>
    </location>
</feature>
<feature type="transmembrane region" description="Helical" evidence="1">
    <location>
        <begin position="161"/>
        <end position="188"/>
    </location>
</feature>
<dbReference type="Proteomes" id="UP000306509">
    <property type="component" value="Unassembled WGS sequence"/>
</dbReference>
<dbReference type="NCBIfam" id="TIGR03732">
    <property type="entry name" value="lanti_perm_MutE"/>
    <property type="match status" value="1"/>
</dbReference>
<accession>A0A4U8Q5C0</accession>
<evidence type="ECO:0000256" key="1">
    <source>
        <dbReference type="SAM" id="Phobius"/>
    </source>
</evidence>